<dbReference type="SUPFAM" id="SSF46785">
    <property type="entry name" value="Winged helix' DNA-binding domain"/>
    <property type="match status" value="1"/>
</dbReference>
<reference evidence="2 3" key="1">
    <citation type="submission" date="2024-01" db="EMBL/GenBank/DDBJ databases">
        <title>Draft genome sequence of Gordonia sp. LSe1-13.</title>
        <authorList>
            <person name="Suphannarot A."/>
            <person name="Mingma R."/>
        </authorList>
    </citation>
    <scope>NUCLEOTIDE SEQUENCE [LARGE SCALE GENOMIC DNA]</scope>
    <source>
        <strain evidence="2 3">LSe1-13</strain>
    </source>
</reference>
<evidence type="ECO:0000259" key="1">
    <source>
        <dbReference type="PROSITE" id="PS50995"/>
    </source>
</evidence>
<name>A0ABU7MDQ7_9ACTN</name>
<comment type="caution">
    <text evidence="2">The sequence shown here is derived from an EMBL/GenBank/DDBJ whole genome shotgun (WGS) entry which is preliminary data.</text>
</comment>
<dbReference type="InterPro" id="IPR039422">
    <property type="entry name" value="MarR/SlyA-like"/>
</dbReference>
<dbReference type="SMART" id="SM00347">
    <property type="entry name" value="HTH_MARR"/>
    <property type="match status" value="1"/>
</dbReference>
<protein>
    <submittedName>
        <fullName evidence="2">MarR family transcriptional regulator</fullName>
    </submittedName>
</protein>
<proteinExistence type="predicted"/>
<dbReference type="Gene3D" id="1.10.10.10">
    <property type="entry name" value="Winged helix-like DNA-binding domain superfamily/Winged helix DNA-binding domain"/>
    <property type="match status" value="1"/>
</dbReference>
<dbReference type="CDD" id="cd00090">
    <property type="entry name" value="HTH_ARSR"/>
    <property type="match status" value="1"/>
</dbReference>
<dbReference type="PRINTS" id="PR00598">
    <property type="entry name" value="HTHMARR"/>
</dbReference>
<dbReference type="PROSITE" id="PS50995">
    <property type="entry name" value="HTH_MARR_2"/>
    <property type="match status" value="1"/>
</dbReference>
<dbReference type="EMBL" id="JAZDUF010000003">
    <property type="protein sequence ID" value="MEE3851239.1"/>
    <property type="molecule type" value="Genomic_DNA"/>
</dbReference>
<dbReference type="Pfam" id="PF01047">
    <property type="entry name" value="MarR"/>
    <property type="match status" value="1"/>
</dbReference>
<evidence type="ECO:0000313" key="3">
    <source>
        <dbReference type="Proteomes" id="UP001347146"/>
    </source>
</evidence>
<accession>A0ABU7MDQ7</accession>
<dbReference type="InterPro" id="IPR000835">
    <property type="entry name" value="HTH_MarR-typ"/>
</dbReference>
<dbReference type="PANTHER" id="PTHR33164">
    <property type="entry name" value="TRANSCRIPTIONAL REGULATOR, MARR FAMILY"/>
    <property type="match status" value="1"/>
</dbReference>
<organism evidence="2 3">
    <name type="scientific">Gordonia sesuvii</name>
    <dbReference type="NCBI Taxonomy" id="3116777"/>
    <lineage>
        <taxon>Bacteria</taxon>
        <taxon>Bacillati</taxon>
        <taxon>Actinomycetota</taxon>
        <taxon>Actinomycetes</taxon>
        <taxon>Mycobacteriales</taxon>
        <taxon>Gordoniaceae</taxon>
        <taxon>Gordonia</taxon>
    </lineage>
</organism>
<feature type="domain" description="HTH marR-type" evidence="1">
    <location>
        <begin position="5"/>
        <end position="141"/>
    </location>
</feature>
<evidence type="ECO:0000313" key="2">
    <source>
        <dbReference type="EMBL" id="MEE3851239.1"/>
    </source>
</evidence>
<dbReference type="InterPro" id="IPR036390">
    <property type="entry name" value="WH_DNA-bd_sf"/>
</dbReference>
<dbReference type="RefSeq" id="WP_330432923.1">
    <property type="nucleotide sequence ID" value="NZ_JAZDUF010000003.1"/>
</dbReference>
<dbReference type="Proteomes" id="UP001347146">
    <property type="component" value="Unassembled WGS sequence"/>
</dbReference>
<dbReference type="InterPro" id="IPR036388">
    <property type="entry name" value="WH-like_DNA-bd_sf"/>
</dbReference>
<keyword evidence="3" id="KW-1185">Reference proteome</keyword>
<gene>
    <name evidence="2" type="ORF">VZC37_12895</name>
</gene>
<dbReference type="PANTHER" id="PTHR33164:SF106">
    <property type="entry name" value="TRANSCRIPTIONAL REGULATORY PROTEIN"/>
    <property type="match status" value="1"/>
</dbReference>
<dbReference type="InterPro" id="IPR011991">
    <property type="entry name" value="ArsR-like_HTH"/>
</dbReference>
<sequence length="149" mass="16555">MSSSHADLTREIAQRLGRTVEWGMRMNHSAASSLNINTSDMFCLQALQSGPKTAGELARHLGITTASTTTMIDRLERAGFVTRTRDPQDRRRVAVQLVDDRARQEIAPLFAPLVRSWLQHLADYDEAELRVIAGFLASVEESFAAEIEG</sequence>